<dbReference type="PRINTS" id="PR00344">
    <property type="entry name" value="BCTRLSENSOR"/>
</dbReference>
<keyword evidence="3" id="KW-0597">Phosphoprotein</keyword>
<keyword evidence="7" id="KW-0812">Transmembrane</keyword>
<dbReference type="SUPFAM" id="SSF47384">
    <property type="entry name" value="Homodimeric domain of signal transducing histidine kinase"/>
    <property type="match status" value="1"/>
</dbReference>
<dbReference type="Gene3D" id="3.30.565.10">
    <property type="entry name" value="Histidine kinase-like ATPase, C-terminal domain"/>
    <property type="match status" value="1"/>
</dbReference>
<evidence type="ECO:0000256" key="3">
    <source>
        <dbReference type="ARBA" id="ARBA00022553"/>
    </source>
</evidence>
<dbReference type="InterPro" id="IPR005467">
    <property type="entry name" value="His_kinase_dom"/>
</dbReference>
<dbReference type="PANTHER" id="PTHR43304:SF1">
    <property type="entry name" value="PAC DOMAIN-CONTAINING PROTEIN"/>
    <property type="match status" value="1"/>
</dbReference>
<evidence type="ECO:0000256" key="4">
    <source>
        <dbReference type="ARBA" id="ARBA00022679"/>
    </source>
</evidence>
<dbReference type="RefSeq" id="WP_187587543.1">
    <property type="nucleotide sequence ID" value="NZ_JACLHY010000026.1"/>
</dbReference>
<keyword evidence="7" id="KW-1133">Transmembrane helix</keyword>
<dbReference type="SUPFAM" id="SSF55874">
    <property type="entry name" value="ATPase domain of HSP90 chaperone/DNA topoisomerase II/histidine kinase"/>
    <property type="match status" value="1"/>
</dbReference>
<organism evidence="10 11">
    <name type="scientific">Arenibacter arenosicollis</name>
    <dbReference type="NCBI Taxonomy" id="2762274"/>
    <lineage>
        <taxon>Bacteria</taxon>
        <taxon>Pseudomonadati</taxon>
        <taxon>Bacteroidota</taxon>
        <taxon>Flavobacteriia</taxon>
        <taxon>Flavobacteriales</taxon>
        <taxon>Flavobacteriaceae</taxon>
        <taxon>Arenibacter</taxon>
    </lineage>
</organism>
<name>A0ABR7QSA1_9FLAO</name>
<evidence type="ECO:0000259" key="8">
    <source>
        <dbReference type="PROSITE" id="PS50109"/>
    </source>
</evidence>
<dbReference type="InterPro" id="IPR036097">
    <property type="entry name" value="HisK_dim/P_sf"/>
</dbReference>
<keyword evidence="7" id="KW-0472">Membrane</keyword>
<evidence type="ECO:0000313" key="11">
    <source>
        <dbReference type="Proteomes" id="UP000618952"/>
    </source>
</evidence>
<dbReference type="InterPro" id="IPR052162">
    <property type="entry name" value="Sensor_kinase/Photoreceptor"/>
</dbReference>
<evidence type="ECO:0000256" key="1">
    <source>
        <dbReference type="ARBA" id="ARBA00000085"/>
    </source>
</evidence>
<accession>A0ABR7QSA1</accession>
<dbReference type="InterPro" id="IPR000014">
    <property type="entry name" value="PAS"/>
</dbReference>
<dbReference type="EC" id="2.7.13.3" evidence="2"/>
<evidence type="ECO:0000256" key="2">
    <source>
        <dbReference type="ARBA" id="ARBA00012438"/>
    </source>
</evidence>
<dbReference type="InterPro" id="IPR003661">
    <property type="entry name" value="HisK_dim/P_dom"/>
</dbReference>
<dbReference type="InterPro" id="IPR003594">
    <property type="entry name" value="HATPase_dom"/>
</dbReference>
<sequence length="859" mass="99261">MTFKKLVSSSKFFAVLLILAIALLMFIGSVSYKQVVRLGESADWVSHTLKINKEINQLFSYYDQMQSTEFKNVLLRDTLGISSFKVYQPEVLASFKKLKELTGHKPAQQKTLLKVSQWQDSLYHALGVISQIPYQKSNYSEGDQNKIADVGSAVTQLNLLENQMQREMHFQLAKRTEEYKSQIFFTPIMTLLLGTFALFIFVISYLQINAQRRKTVTAEKFLQNILASTDNIISYFLPIYDDSGEIKDFNLEFTNEQIEGILGEKTENIINRKMSELIPINFQNGIFEELATVIKEGTPRKFEKFFDYNGNSFWFKTTAVKMENGVLTTSTDSTAERQHTQNLKILNEKLEIQNKQLEETKAFLNNILESTSNTISHLSTERDEDGKVTDFKYLFTNKESVRLTGKQTSEVIGNSISKIYPFVHETGLFDLMVKCADKGVMVTHEAQYTLKGVPLWIHTTLNKLDNGITLTSYDITQIVTSKQRLLELNEQLTIQNSILNDAEAEANIGSYRLKITDMESHMSDNFYRILECEPNEFKLSPESYRPFVHPKDLKIYDEKVKLALEDKIISNFRYRIITKTGKVKYLQNTGHYLQNEFIGVVRDITKELQNEQKLKEKNLELKRSNSELESFNRVASHDLQEPLRKIQLFISRINDTGSNKLSEKQEEYFKKIASSANRMQTLIKYLLSYSRLNINKKDYLMVDLNLVMEKVQEDLEAPIKETGIKILIGDLPEVKGVPFQLEQLFNNLISNSVKYHSTQQRPKIKIDSRKLERNEIQHDFRKKAKYYYCISIEDNGIGFEQKDSEKIFELFQRLHYNSEYSGSGIGLAICKKIVEKHKGHIVAQSEPNKGATFYIYLPA</sequence>
<reference evidence="10 11" key="1">
    <citation type="submission" date="2020-08" db="EMBL/GenBank/DDBJ databases">
        <title>Arenibacter gaetbuli sp. nov., isolated from a sand dune.</title>
        <authorList>
            <person name="Park S."/>
            <person name="Yoon J.-H."/>
        </authorList>
    </citation>
    <scope>NUCLEOTIDE SEQUENCE [LARGE SCALE GENOMIC DNA]</scope>
    <source>
        <strain evidence="10 11">BSSL-BM3</strain>
    </source>
</reference>
<feature type="domain" description="PAS" evidence="9">
    <location>
        <begin position="360"/>
        <end position="425"/>
    </location>
</feature>
<dbReference type="Pfam" id="PF02518">
    <property type="entry name" value="HATPase_c"/>
    <property type="match status" value="1"/>
</dbReference>
<dbReference type="SMART" id="SM00388">
    <property type="entry name" value="HisKA"/>
    <property type="match status" value="1"/>
</dbReference>
<feature type="domain" description="Histidine kinase" evidence="8">
    <location>
        <begin position="634"/>
        <end position="859"/>
    </location>
</feature>
<dbReference type="PROSITE" id="PS50109">
    <property type="entry name" value="HIS_KIN"/>
    <property type="match status" value="1"/>
</dbReference>
<feature type="transmembrane region" description="Helical" evidence="7">
    <location>
        <begin position="183"/>
        <end position="206"/>
    </location>
</feature>
<dbReference type="InterPro" id="IPR013655">
    <property type="entry name" value="PAS_fold_3"/>
</dbReference>
<dbReference type="CDD" id="cd00082">
    <property type="entry name" value="HisKA"/>
    <property type="match status" value="1"/>
</dbReference>
<protein>
    <recommendedName>
        <fullName evidence="2">histidine kinase</fullName>
        <ecNumber evidence="2">2.7.13.3</ecNumber>
    </recommendedName>
</protein>
<dbReference type="Gene3D" id="1.10.287.130">
    <property type="match status" value="1"/>
</dbReference>
<keyword evidence="6" id="KW-0175">Coiled coil</keyword>
<dbReference type="PANTHER" id="PTHR43304">
    <property type="entry name" value="PHYTOCHROME-LIKE PROTEIN CPH1"/>
    <property type="match status" value="1"/>
</dbReference>
<evidence type="ECO:0000313" key="10">
    <source>
        <dbReference type="EMBL" id="MBC8770071.1"/>
    </source>
</evidence>
<evidence type="ECO:0000256" key="6">
    <source>
        <dbReference type="SAM" id="Coils"/>
    </source>
</evidence>
<dbReference type="Pfam" id="PF00512">
    <property type="entry name" value="HisKA"/>
    <property type="match status" value="1"/>
</dbReference>
<evidence type="ECO:0000256" key="7">
    <source>
        <dbReference type="SAM" id="Phobius"/>
    </source>
</evidence>
<dbReference type="InterPro" id="IPR035965">
    <property type="entry name" value="PAS-like_dom_sf"/>
</dbReference>
<dbReference type="Gene3D" id="3.30.450.20">
    <property type="entry name" value="PAS domain"/>
    <property type="match status" value="3"/>
</dbReference>
<dbReference type="PROSITE" id="PS50112">
    <property type="entry name" value="PAS"/>
    <property type="match status" value="1"/>
</dbReference>
<dbReference type="InterPro" id="IPR036890">
    <property type="entry name" value="HATPase_C_sf"/>
</dbReference>
<dbReference type="EMBL" id="JACLHY010000026">
    <property type="protein sequence ID" value="MBC8770071.1"/>
    <property type="molecule type" value="Genomic_DNA"/>
</dbReference>
<keyword evidence="11" id="KW-1185">Reference proteome</keyword>
<dbReference type="SMART" id="SM00387">
    <property type="entry name" value="HATPase_c"/>
    <property type="match status" value="1"/>
</dbReference>
<proteinExistence type="predicted"/>
<evidence type="ECO:0000259" key="9">
    <source>
        <dbReference type="PROSITE" id="PS50112"/>
    </source>
</evidence>
<keyword evidence="5" id="KW-0418">Kinase</keyword>
<keyword evidence="4" id="KW-0808">Transferase</keyword>
<dbReference type="SUPFAM" id="SSF55785">
    <property type="entry name" value="PYP-like sensor domain (PAS domain)"/>
    <property type="match status" value="3"/>
</dbReference>
<comment type="caution">
    <text evidence="10">The sequence shown here is derived from an EMBL/GenBank/DDBJ whole genome shotgun (WGS) entry which is preliminary data.</text>
</comment>
<dbReference type="Pfam" id="PF08447">
    <property type="entry name" value="PAS_3"/>
    <property type="match status" value="1"/>
</dbReference>
<feature type="transmembrane region" description="Helical" evidence="7">
    <location>
        <begin position="12"/>
        <end position="32"/>
    </location>
</feature>
<feature type="coiled-coil region" evidence="6">
    <location>
        <begin position="336"/>
        <end position="374"/>
    </location>
</feature>
<comment type="catalytic activity">
    <reaction evidence="1">
        <text>ATP + protein L-histidine = ADP + protein N-phospho-L-histidine.</text>
        <dbReference type="EC" id="2.7.13.3"/>
    </reaction>
</comment>
<evidence type="ECO:0000256" key="5">
    <source>
        <dbReference type="ARBA" id="ARBA00022777"/>
    </source>
</evidence>
<dbReference type="InterPro" id="IPR004358">
    <property type="entry name" value="Sig_transdc_His_kin-like_C"/>
</dbReference>
<dbReference type="Pfam" id="PF13426">
    <property type="entry name" value="PAS_9"/>
    <property type="match status" value="1"/>
</dbReference>
<gene>
    <name evidence="10" type="ORF">H4O18_18875</name>
</gene>
<dbReference type="Proteomes" id="UP000618952">
    <property type="component" value="Unassembled WGS sequence"/>
</dbReference>